<evidence type="ECO:0000313" key="2">
    <source>
        <dbReference type="EMBL" id="RFU34659.1"/>
    </source>
</evidence>
<dbReference type="Pfam" id="PF00533">
    <property type="entry name" value="BRCT"/>
    <property type="match status" value="1"/>
</dbReference>
<dbReference type="OrthoDB" id="342264at2759"/>
<dbReference type="PROSITE" id="PS50172">
    <property type="entry name" value="BRCT"/>
    <property type="match status" value="1"/>
</dbReference>
<name>A0A3E2HMP4_SCYLI</name>
<dbReference type="STRING" id="5539.A0A3E2HMP4"/>
<comment type="caution">
    <text evidence="2">The sequence shown here is derived from an EMBL/GenBank/DDBJ whole genome shotgun (WGS) entry which is preliminary data.</text>
</comment>
<dbReference type="Proteomes" id="UP000258309">
    <property type="component" value="Unassembled WGS sequence"/>
</dbReference>
<evidence type="ECO:0000313" key="3">
    <source>
        <dbReference type="Proteomes" id="UP000258309"/>
    </source>
</evidence>
<dbReference type="InterPro" id="IPR001357">
    <property type="entry name" value="BRCT_dom"/>
</dbReference>
<evidence type="ECO:0000259" key="1">
    <source>
        <dbReference type="PROSITE" id="PS50172"/>
    </source>
</evidence>
<proteinExistence type="predicted"/>
<dbReference type="Gene3D" id="3.40.50.10190">
    <property type="entry name" value="BRCT domain"/>
    <property type="match status" value="1"/>
</dbReference>
<reference evidence="2 3" key="1">
    <citation type="submission" date="2018-05" db="EMBL/GenBank/DDBJ databases">
        <title>Draft genome sequence of Scytalidium lignicola DSM 105466, a ubiquitous saprotrophic fungus.</title>
        <authorList>
            <person name="Buettner E."/>
            <person name="Gebauer A.M."/>
            <person name="Hofrichter M."/>
            <person name="Liers C."/>
            <person name="Kellner H."/>
        </authorList>
    </citation>
    <scope>NUCLEOTIDE SEQUENCE [LARGE SCALE GENOMIC DNA]</scope>
    <source>
        <strain evidence="2 3">DSM 105466</strain>
    </source>
</reference>
<gene>
    <name evidence="2" type="ORF">B7463_g1732</name>
</gene>
<dbReference type="InterPro" id="IPR036420">
    <property type="entry name" value="BRCT_dom_sf"/>
</dbReference>
<organism evidence="2 3">
    <name type="scientific">Scytalidium lignicola</name>
    <name type="common">Hyphomycete</name>
    <dbReference type="NCBI Taxonomy" id="5539"/>
    <lineage>
        <taxon>Eukaryota</taxon>
        <taxon>Fungi</taxon>
        <taxon>Dikarya</taxon>
        <taxon>Ascomycota</taxon>
        <taxon>Pezizomycotina</taxon>
        <taxon>Leotiomycetes</taxon>
        <taxon>Leotiomycetes incertae sedis</taxon>
        <taxon>Scytalidium</taxon>
    </lineage>
</organism>
<feature type="non-terminal residue" evidence="2">
    <location>
        <position position="1"/>
    </location>
</feature>
<feature type="non-terminal residue" evidence="2">
    <location>
        <position position="262"/>
    </location>
</feature>
<accession>A0A3E2HMP4</accession>
<dbReference type="EMBL" id="NCSJ02000018">
    <property type="protein sequence ID" value="RFU34659.1"/>
    <property type="molecule type" value="Genomic_DNA"/>
</dbReference>
<feature type="domain" description="BRCT" evidence="1">
    <location>
        <begin position="15"/>
        <end position="98"/>
    </location>
</feature>
<sequence>MPKRASRSASVKKRPVQQVFMGKTLSLSGDFGQDMSYRDMARLITMHGGTFVKDVTDDTVILISTLDDFKKKSSQVRKALKLRRSCTIVGVKWLIDSLPQSNAKKRFMPPKKYALNEQLRVDPKKELVDRKLHDIYTDSTGFKYEVKLHRYENEVKAHHEKYTLYLFQSRAAPHTYMTGAKFNKGYTPTVFYRDIMCRPKTLQDALQDFKKLFKNKTGVPWEQRLEKREGRKETEFVFEVPKLGRPVGELPVEYIMPEEWKF</sequence>
<dbReference type="SMART" id="SM00292">
    <property type="entry name" value="BRCT"/>
    <property type="match status" value="1"/>
</dbReference>
<protein>
    <recommendedName>
        <fullName evidence="1">BRCT domain-containing protein</fullName>
    </recommendedName>
</protein>
<dbReference type="SUPFAM" id="SSF52113">
    <property type="entry name" value="BRCT domain"/>
    <property type="match status" value="1"/>
</dbReference>
<dbReference type="OMA" id="HNEPSAN"/>
<dbReference type="AlphaFoldDB" id="A0A3E2HMP4"/>
<keyword evidence="3" id="KW-1185">Reference proteome</keyword>